<reference evidence="13 14" key="1">
    <citation type="journal article" date="2016" name="Int. J. Syst. Evol. Microbiol.">
        <title>Panacibacter ginsenosidivorans gen. nov., sp. nov., with ginsenoside converting activity isolated from soil of a ginseng field.</title>
        <authorList>
            <person name="Siddiqi M.Z."/>
            <person name="Muhammad Shafi S."/>
            <person name="Choi K.D."/>
            <person name="Im W.T."/>
        </authorList>
    </citation>
    <scope>NUCLEOTIDE SEQUENCE [LARGE SCALE GENOMIC DNA]</scope>
    <source>
        <strain evidence="13 14">Gsoil1550</strain>
    </source>
</reference>
<dbReference type="InterPro" id="IPR001789">
    <property type="entry name" value="Sig_transdc_resp-reg_receiver"/>
</dbReference>
<dbReference type="PRINTS" id="PR00344">
    <property type="entry name" value="BCTRLSENSOR"/>
</dbReference>
<dbReference type="InterPro" id="IPR003018">
    <property type="entry name" value="GAF"/>
</dbReference>
<keyword evidence="5" id="KW-0808">Transferase</keyword>
<dbReference type="PROSITE" id="PS50885">
    <property type="entry name" value="HAMP"/>
    <property type="match status" value="1"/>
</dbReference>
<sequence>MKNSFTRNLQIGFGLSLLLLLLSSIASYYSIKNLISSSELLNHTNQVLQESENVISYMKDAETGQRGFLVTDDLEFLEPYNGSFEKTKAALDNLKELTRDNIDQQARCDSLYTIIIRRYNFIQQGIDQFKQNRTVDFFLLRNGKIFMDQARQVVIKIQNAEKNLLAQRTASLNKYSAYTPPVIIIAALLALSITIVFFKKINDEYAEKVKLNETLDRKEKEIITRINIIEKIARQISAGDYKIRLDNKDNDGLGDLSVSLNKMAESLDNSFSLITENEWLQKGSAQLGERMAGEKDVHSLSAGTLDFIVHYTNSQIGAFYLTNNNTQLYLQSSYGISGNVKNQISAGEGIVGQSFSAGTEVLLNEIEEDLYINVSAGNIKPKNIVACPIFFERRVIGVIELGSIHIYGGKEIEFLKNVAGNIGTAVNTAYNRTRLQELLEETQAQTEELQAQHSELENLNTELEAQTEKLQISEEELKVQQEELMETNQELEERSRLLEEKNHLIVVRNLEIQKKAEELALSTKYKSEFLANMSHELRTPLNSILLLSRLLSENNNKTLNKEEVEYANVIRSSGHGLLQLIDEILDLSKIESGKMQLEYAFVSVEEILRDIQLLFKPMANEKNVAFNIHKGKNVPDQIETDKLRVEQILRNLISNALKFTNRGSIDLTVSVQTINENRHICFSVRDSGIGIPEEKQQLIFEAFQQADGSTKRKYGGTGLGLSISRQLARLLFGDITLTSKPNYGSEFILIIPENKLAISKQQGNGESEIFILQSPAPDKTITALAKPIPQYITTQIPENIPDDRKLIEPNDKIILIVEDDTAFAKALLDFSRQKGYKGIVAVRGDEGVELAQLFKPQGILLDIQLPVKDGMQVIDELKNDPRTRHIPVHMMSSFEVKREGLSKGAIDFISKPFAYEQMDHVFKKIEHVIKNDQKKVLIVEDNSKHAKALSYFLSTNNINAAISGNVNDTIESFKQEEVNCVILDMGVPDMKAYETLETVRKNKDLENIPIIIFTGKNISRAEEQRIKQYADSIVIKTAHSYQRILDEVSLFLHLVEENSHEKKPGYTSKKLGSVDQVLKNKTVLVADDDVRNIFSLTKALEKHKMNILSAMDGKEALQTLQSNNNVHIVLMDMMMPEMDGYETTKKIRENVKWKKLPVIAVTAKAMTGDREKCIQAGASDYISKPVDTDQLISLMRIWLYENA</sequence>
<feature type="transmembrane region" description="Helical" evidence="9">
    <location>
        <begin position="178"/>
        <end position="198"/>
    </location>
</feature>
<keyword evidence="9" id="KW-0472">Membrane</keyword>
<dbReference type="EC" id="2.7.13.3" evidence="3"/>
<dbReference type="GO" id="GO:0005886">
    <property type="term" value="C:plasma membrane"/>
    <property type="evidence" value="ECO:0007669"/>
    <property type="project" value="TreeGrafter"/>
</dbReference>
<dbReference type="InterPro" id="IPR036890">
    <property type="entry name" value="HATPase_C_sf"/>
</dbReference>
<protein>
    <recommendedName>
        <fullName evidence="3">histidine kinase</fullName>
        <ecNumber evidence="3">2.7.13.3</ecNumber>
    </recommendedName>
</protein>
<dbReference type="SMART" id="SM00065">
    <property type="entry name" value="GAF"/>
    <property type="match status" value="1"/>
</dbReference>
<organism evidence="13 14">
    <name type="scientific">Panacibacter ginsenosidivorans</name>
    <dbReference type="NCBI Taxonomy" id="1813871"/>
    <lineage>
        <taxon>Bacteria</taxon>
        <taxon>Pseudomonadati</taxon>
        <taxon>Bacteroidota</taxon>
        <taxon>Chitinophagia</taxon>
        <taxon>Chitinophagales</taxon>
        <taxon>Chitinophagaceae</taxon>
        <taxon>Panacibacter</taxon>
    </lineage>
</organism>
<dbReference type="Gene3D" id="3.30.450.40">
    <property type="match status" value="1"/>
</dbReference>
<keyword evidence="14" id="KW-1185">Reference proteome</keyword>
<evidence type="ECO:0000256" key="8">
    <source>
        <dbReference type="SAM" id="Coils"/>
    </source>
</evidence>
<dbReference type="SMART" id="SM00304">
    <property type="entry name" value="HAMP"/>
    <property type="match status" value="1"/>
</dbReference>
<dbReference type="InterPro" id="IPR004358">
    <property type="entry name" value="Sig_transdc_His_kin-like_C"/>
</dbReference>
<evidence type="ECO:0000256" key="7">
    <source>
        <dbReference type="PROSITE-ProRule" id="PRU00169"/>
    </source>
</evidence>
<dbReference type="Pfam" id="PF00672">
    <property type="entry name" value="HAMP"/>
    <property type="match status" value="1"/>
</dbReference>
<dbReference type="RefSeq" id="WP_147189917.1">
    <property type="nucleotide sequence ID" value="NZ_CP042435.1"/>
</dbReference>
<dbReference type="CDD" id="cd06225">
    <property type="entry name" value="HAMP"/>
    <property type="match status" value="1"/>
</dbReference>
<dbReference type="AlphaFoldDB" id="A0A5B8V9B4"/>
<dbReference type="SMART" id="SM00388">
    <property type="entry name" value="HisKA"/>
    <property type="match status" value="1"/>
</dbReference>
<dbReference type="Pfam" id="PF00072">
    <property type="entry name" value="Response_reg"/>
    <property type="match status" value="3"/>
</dbReference>
<dbReference type="SUPFAM" id="SSF55781">
    <property type="entry name" value="GAF domain-like"/>
    <property type="match status" value="1"/>
</dbReference>
<keyword evidence="9" id="KW-1133">Transmembrane helix</keyword>
<keyword evidence="6" id="KW-0418">Kinase</keyword>
<dbReference type="CDD" id="cd16922">
    <property type="entry name" value="HATPase_EvgS-ArcB-TorS-like"/>
    <property type="match status" value="1"/>
</dbReference>
<gene>
    <name evidence="13" type="ORF">FRZ67_12660</name>
</gene>
<dbReference type="InterPro" id="IPR036097">
    <property type="entry name" value="HisK_dim/P_sf"/>
</dbReference>
<dbReference type="KEGG" id="pgin:FRZ67_12660"/>
<evidence type="ECO:0000256" key="6">
    <source>
        <dbReference type="ARBA" id="ARBA00022777"/>
    </source>
</evidence>
<dbReference type="Pfam" id="PF05227">
    <property type="entry name" value="CHASE3"/>
    <property type="match status" value="1"/>
</dbReference>
<dbReference type="CDD" id="cd19410">
    <property type="entry name" value="HK9-like_sensor"/>
    <property type="match status" value="1"/>
</dbReference>
<feature type="domain" description="HAMP" evidence="12">
    <location>
        <begin position="220"/>
        <end position="272"/>
    </location>
</feature>
<accession>A0A5B8V9B4</accession>
<dbReference type="CDD" id="cd00156">
    <property type="entry name" value="REC"/>
    <property type="match status" value="1"/>
</dbReference>
<dbReference type="PROSITE" id="PS50109">
    <property type="entry name" value="HIS_KIN"/>
    <property type="match status" value="1"/>
</dbReference>
<evidence type="ECO:0000256" key="3">
    <source>
        <dbReference type="ARBA" id="ARBA00012438"/>
    </source>
</evidence>
<evidence type="ECO:0000259" key="12">
    <source>
        <dbReference type="PROSITE" id="PS50885"/>
    </source>
</evidence>
<dbReference type="SUPFAM" id="SSF158472">
    <property type="entry name" value="HAMP domain-like"/>
    <property type="match status" value="1"/>
</dbReference>
<dbReference type="InterPro" id="IPR003594">
    <property type="entry name" value="HATPase_dom"/>
</dbReference>
<dbReference type="InterPro" id="IPR007891">
    <property type="entry name" value="CHASE3"/>
</dbReference>
<feature type="modified residue" description="4-aspartylphosphate" evidence="7">
    <location>
        <position position="1132"/>
    </location>
</feature>
<dbReference type="FunFam" id="3.30.565.10:FF:000010">
    <property type="entry name" value="Sensor histidine kinase RcsC"/>
    <property type="match status" value="1"/>
</dbReference>
<dbReference type="SMART" id="SM00448">
    <property type="entry name" value="REC"/>
    <property type="match status" value="3"/>
</dbReference>
<dbReference type="PANTHER" id="PTHR43047">
    <property type="entry name" value="TWO-COMPONENT HISTIDINE PROTEIN KINASE"/>
    <property type="match status" value="1"/>
</dbReference>
<dbReference type="SUPFAM" id="SSF55874">
    <property type="entry name" value="ATPase domain of HSP90 chaperone/DNA topoisomerase II/histidine kinase"/>
    <property type="match status" value="1"/>
</dbReference>
<dbReference type="Gene3D" id="3.40.50.2300">
    <property type="match status" value="3"/>
</dbReference>
<evidence type="ECO:0000256" key="1">
    <source>
        <dbReference type="ARBA" id="ARBA00000085"/>
    </source>
</evidence>
<name>A0A5B8V9B4_9BACT</name>
<dbReference type="InterPro" id="IPR003660">
    <property type="entry name" value="HAMP_dom"/>
</dbReference>
<feature type="domain" description="Response regulatory" evidence="11">
    <location>
        <begin position="935"/>
        <end position="1051"/>
    </location>
</feature>
<dbReference type="PROSITE" id="PS50110">
    <property type="entry name" value="RESPONSE_REGULATORY"/>
    <property type="match status" value="3"/>
</dbReference>
<dbReference type="SMART" id="SM00387">
    <property type="entry name" value="HATPase_c"/>
    <property type="match status" value="1"/>
</dbReference>
<evidence type="ECO:0000256" key="4">
    <source>
        <dbReference type="ARBA" id="ARBA00022553"/>
    </source>
</evidence>
<keyword evidence="8" id="KW-0175">Coiled coil</keyword>
<feature type="coiled-coil region" evidence="8">
    <location>
        <begin position="432"/>
        <end position="501"/>
    </location>
</feature>
<evidence type="ECO:0000256" key="5">
    <source>
        <dbReference type="ARBA" id="ARBA00022679"/>
    </source>
</evidence>
<dbReference type="Pfam" id="PF13185">
    <property type="entry name" value="GAF_2"/>
    <property type="match status" value="1"/>
</dbReference>
<dbReference type="InterPro" id="IPR005467">
    <property type="entry name" value="His_kinase_dom"/>
</dbReference>
<dbReference type="SUPFAM" id="SSF52172">
    <property type="entry name" value="CheY-like"/>
    <property type="match status" value="3"/>
</dbReference>
<dbReference type="InterPro" id="IPR029016">
    <property type="entry name" value="GAF-like_dom_sf"/>
</dbReference>
<dbReference type="EMBL" id="CP042435">
    <property type="protein sequence ID" value="QEC68110.1"/>
    <property type="molecule type" value="Genomic_DNA"/>
</dbReference>
<feature type="domain" description="Histidine kinase" evidence="10">
    <location>
        <begin position="532"/>
        <end position="755"/>
    </location>
</feature>
<dbReference type="InterPro" id="IPR011006">
    <property type="entry name" value="CheY-like_superfamily"/>
</dbReference>
<dbReference type="PANTHER" id="PTHR43047:SF72">
    <property type="entry name" value="OSMOSENSING HISTIDINE PROTEIN KINASE SLN1"/>
    <property type="match status" value="1"/>
</dbReference>
<feature type="modified residue" description="4-aspartylphosphate" evidence="7">
    <location>
        <position position="862"/>
    </location>
</feature>
<dbReference type="GO" id="GO:0000155">
    <property type="term" value="F:phosphorelay sensor kinase activity"/>
    <property type="evidence" value="ECO:0007669"/>
    <property type="project" value="InterPro"/>
</dbReference>
<feature type="domain" description="Response regulatory" evidence="11">
    <location>
        <begin position="1082"/>
        <end position="1199"/>
    </location>
</feature>
<evidence type="ECO:0000259" key="11">
    <source>
        <dbReference type="PROSITE" id="PS50110"/>
    </source>
</evidence>
<dbReference type="Proteomes" id="UP000321533">
    <property type="component" value="Chromosome"/>
</dbReference>
<dbReference type="GO" id="GO:0009927">
    <property type="term" value="F:histidine phosphotransfer kinase activity"/>
    <property type="evidence" value="ECO:0007669"/>
    <property type="project" value="TreeGrafter"/>
</dbReference>
<feature type="modified residue" description="4-aspartylphosphate" evidence="7">
    <location>
        <position position="984"/>
    </location>
</feature>
<evidence type="ECO:0000256" key="2">
    <source>
        <dbReference type="ARBA" id="ARBA00004370"/>
    </source>
</evidence>
<dbReference type="Gene3D" id="1.10.287.130">
    <property type="match status" value="1"/>
</dbReference>
<comment type="catalytic activity">
    <reaction evidence="1">
        <text>ATP + protein L-histidine = ADP + protein N-phospho-L-histidine.</text>
        <dbReference type="EC" id="2.7.13.3"/>
    </reaction>
</comment>
<dbReference type="Pfam" id="PF02518">
    <property type="entry name" value="HATPase_c"/>
    <property type="match status" value="1"/>
</dbReference>
<dbReference type="Gene3D" id="1.10.8.500">
    <property type="entry name" value="HAMP domain in histidine kinase"/>
    <property type="match status" value="1"/>
</dbReference>
<dbReference type="CDD" id="cd17546">
    <property type="entry name" value="REC_hyHK_CKI1_RcsC-like"/>
    <property type="match status" value="1"/>
</dbReference>
<keyword evidence="4 7" id="KW-0597">Phosphoprotein</keyword>
<dbReference type="SUPFAM" id="SSF47384">
    <property type="entry name" value="Homodimeric domain of signal transducing histidine kinase"/>
    <property type="match status" value="1"/>
</dbReference>
<evidence type="ECO:0000313" key="14">
    <source>
        <dbReference type="Proteomes" id="UP000321533"/>
    </source>
</evidence>
<dbReference type="Pfam" id="PF00512">
    <property type="entry name" value="HisKA"/>
    <property type="match status" value="1"/>
</dbReference>
<evidence type="ECO:0000259" key="10">
    <source>
        <dbReference type="PROSITE" id="PS50109"/>
    </source>
</evidence>
<evidence type="ECO:0000256" key="9">
    <source>
        <dbReference type="SAM" id="Phobius"/>
    </source>
</evidence>
<comment type="subcellular location">
    <subcellularLocation>
        <location evidence="2">Membrane</location>
    </subcellularLocation>
</comment>
<keyword evidence="9" id="KW-0812">Transmembrane</keyword>
<proteinExistence type="predicted"/>
<feature type="domain" description="Response regulatory" evidence="11">
    <location>
        <begin position="813"/>
        <end position="926"/>
    </location>
</feature>
<dbReference type="InterPro" id="IPR003661">
    <property type="entry name" value="HisK_dim/P_dom"/>
</dbReference>
<evidence type="ECO:0000313" key="13">
    <source>
        <dbReference type="EMBL" id="QEC68110.1"/>
    </source>
</evidence>
<dbReference type="OrthoDB" id="9811889at2"/>
<dbReference type="Gene3D" id="3.30.565.10">
    <property type="entry name" value="Histidine kinase-like ATPase, C-terminal domain"/>
    <property type="match status" value="1"/>
</dbReference>
<dbReference type="CDD" id="cd00082">
    <property type="entry name" value="HisKA"/>
    <property type="match status" value="1"/>
</dbReference>